<name>A0A9N9IVN9_9GLOM</name>
<dbReference type="EMBL" id="CAJVPZ010036620">
    <property type="protein sequence ID" value="CAG8751744.1"/>
    <property type="molecule type" value="Genomic_DNA"/>
</dbReference>
<evidence type="ECO:0000313" key="1">
    <source>
        <dbReference type="EMBL" id="CAG8751744.1"/>
    </source>
</evidence>
<dbReference type="Proteomes" id="UP000789396">
    <property type="component" value="Unassembled WGS sequence"/>
</dbReference>
<protein>
    <submittedName>
        <fullName evidence="1">7727_t:CDS:1</fullName>
    </submittedName>
</protein>
<feature type="non-terminal residue" evidence="1">
    <location>
        <position position="61"/>
    </location>
</feature>
<accession>A0A9N9IVN9</accession>
<keyword evidence="2" id="KW-1185">Reference proteome</keyword>
<feature type="non-terminal residue" evidence="1">
    <location>
        <position position="1"/>
    </location>
</feature>
<proteinExistence type="predicted"/>
<comment type="caution">
    <text evidence="1">The sequence shown here is derived from an EMBL/GenBank/DDBJ whole genome shotgun (WGS) entry which is preliminary data.</text>
</comment>
<evidence type="ECO:0000313" key="2">
    <source>
        <dbReference type="Proteomes" id="UP000789396"/>
    </source>
</evidence>
<organism evidence="1 2">
    <name type="scientific">Racocetra fulgida</name>
    <dbReference type="NCBI Taxonomy" id="60492"/>
    <lineage>
        <taxon>Eukaryota</taxon>
        <taxon>Fungi</taxon>
        <taxon>Fungi incertae sedis</taxon>
        <taxon>Mucoromycota</taxon>
        <taxon>Glomeromycotina</taxon>
        <taxon>Glomeromycetes</taxon>
        <taxon>Diversisporales</taxon>
        <taxon>Gigasporaceae</taxon>
        <taxon>Racocetra</taxon>
    </lineage>
</organism>
<sequence>KEEVKLTESKKYRQCKNFEKKEIKEKMSIEDLSHQIENMDISIKSEKTIKIDLALRKILRE</sequence>
<gene>
    <name evidence="1" type="ORF">RFULGI_LOCUS13649</name>
</gene>
<reference evidence="1" key="1">
    <citation type="submission" date="2021-06" db="EMBL/GenBank/DDBJ databases">
        <authorList>
            <person name="Kallberg Y."/>
            <person name="Tangrot J."/>
            <person name="Rosling A."/>
        </authorList>
    </citation>
    <scope>NUCLEOTIDE SEQUENCE</scope>
    <source>
        <strain evidence="1">IN212</strain>
    </source>
</reference>
<dbReference type="AlphaFoldDB" id="A0A9N9IVN9"/>